<dbReference type="InterPro" id="IPR050157">
    <property type="entry name" value="PSI_iron-sulfur_center"/>
</dbReference>
<gene>
    <name evidence="8" type="ORF">CTDIVETGP_2696</name>
</gene>
<accession>W6N7X2</accession>
<evidence type="ECO:0000256" key="1">
    <source>
        <dbReference type="ARBA" id="ARBA00003532"/>
    </source>
</evidence>
<dbReference type="RefSeq" id="WP_017751054.1">
    <property type="nucleotide sequence ID" value="NZ_CBXI010000044.1"/>
</dbReference>
<dbReference type="InterPro" id="IPR007160">
    <property type="entry name" value="DUF362"/>
</dbReference>
<dbReference type="AlphaFoldDB" id="W6N7X2"/>
<dbReference type="GO" id="GO:0051539">
    <property type="term" value="F:4 iron, 4 sulfur cluster binding"/>
    <property type="evidence" value="ECO:0007669"/>
    <property type="project" value="UniProtKB-KW"/>
</dbReference>
<dbReference type="SUPFAM" id="SSF54862">
    <property type="entry name" value="4Fe-4S ferredoxins"/>
    <property type="match status" value="1"/>
</dbReference>
<sequence length="342" mass="38093">MPRVYFKPVKSHSGVEVVNGASREVLTKLIEEENISLEKFIPLKVHMGEKGNRTYIKPENFNSIIDYMEEKKINSSFIETNVLYRGQRMTREAHVKTGKEHGFTRIPIVIADGENGEDFKNVIINKKHFKKCKIAKKIADVNQLIVLSHFKGHILAGFGGAVKQLAMGCAARGGKLDQHANSKPIIIPFMCRTCGVCRTHCPVDAITIKKWAKIDKDICIGCSSCQAVCPHNAITSNWFQTFSMSFNERLAEYALAAAKDKNNIYVSFALDITAGCDCEGHPMIPINGDIGIFASTDPIAIDKACLDKLRPDVKLLFWRGIRTLTYGEKIGLGSKNYDLVNL</sequence>
<dbReference type="InterPro" id="IPR017900">
    <property type="entry name" value="4Fe4S_Fe_S_CS"/>
</dbReference>
<keyword evidence="3" id="KW-0004">4Fe-4S</keyword>
<dbReference type="PANTHER" id="PTHR24960">
    <property type="entry name" value="PHOTOSYSTEM I IRON-SULFUR CENTER-RELATED"/>
    <property type="match status" value="1"/>
</dbReference>
<comment type="function">
    <text evidence="1">Ferredoxins are iron-sulfur proteins that transfer electrons in a wide variety of metabolic reactions.</text>
</comment>
<name>W6N7X2_CLOTY</name>
<dbReference type="OrthoDB" id="9781559at2"/>
<evidence type="ECO:0000313" key="9">
    <source>
        <dbReference type="Proteomes" id="UP000019482"/>
    </source>
</evidence>
<dbReference type="Pfam" id="PF12838">
    <property type="entry name" value="Fer4_7"/>
    <property type="match status" value="1"/>
</dbReference>
<evidence type="ECO:0000259" key="7">
    <source>
        <dbReference type="PROSITE" id="PS51379"/>
    </source>
</evidence>
<evidence type="ECO:0000256" key="6">
    <source>
        <dbReference type="ARBA" id="ARBA00023014"/>
    </source>
</evidence>
<dbReference type="Gene3D" id="3.30.70.20">
    <property type="match status" value="1"/>
</dbReference>
<dbReference type="PANTHER" id="PTHR24960:SF83">
    <property type="entry name" value="4FE-4S FERREDOXIN-TYPE DOMAIN-CONTAINING PROTEIN"/>
    <property type="match status" value="1"/>
</dbReference>
<dbReference type="GeneID" id="29418991"/>
<evidence type="ECO:0000256" key="3">
    <source>
        <dbReference type="ARBA" id="ARBA00022485"/>
    </source>
</evidence>
<organism evidence="8 9">
    <name type="scientific">Clostridium tyrobutyricum DIVETGP</name>
    <dbReference type="NCBI Taxonomy" id="1408889"/>
    <lineage>
        <taxon>Bacteria</taxon>
        <taxon>Bacillati</taxon>
        <taxon>Bacillota</taxon>
        <taxon>Clostridia</taxon>
        <taxon>Eubacteriales</taxon>
        <taxon>Clostridiaceae</taxon>
        <taxon>Clostridium</taxon>
    </lineage>
</organism>
<comment type="caution">
    <text evidence="8">The sequence shown here is derived from an EMBL/GenBank/DDBJ whole genome shotgun (WGS) entry which is preliminary data.</text>
</comment>
<dbReference type="GO" id="GO:0046872">
    <property type="term" value="F:metal ion binding"/>
    <property type="evidence" value="ECO:0007669"/>
    <property type="project" value="UniProtKB-KW"/>
</dbReference>
<evidence type="ECO:0000256" key="5">
    <source>
        <dbReference type="ARBA" id="ARBA00023004"/>
    </source>
</evidence>
<dbReference type="Proteomes" id="UP000019482">
    <property type="component" value="Unassembled WGS sequence"/>
</dbReference>
<keyword evidence="5" id="KW-0408">Iron</keyword>
<evidence type="ECO:0000313" key="8">
    <source>
        <dbReference type="EMBL" id="CDL92626.1"/>
    </source>
</evidence>
<feature type="domain" description="4Fe-4S ferredoxin-type" evidence="7">
    <location>
        <begin position="210"/>
        <end position="239"/>
    </location>
</feature>
<dbReference type="PROSITE" id="PS00198">
    <property type="entry name" value="4FE4S_FER_1"/>
    <property type="match status" value="1"/>
</dbReference>
<reference evidence="8 9" key="1">
    <citation type="journal article" date="2015" name="Genome Announc.">
        <title>Draft Genome Sequence of Clostridium tyrobutyricum Strain DIVETGP, Isolated from Cow's Milk for Grana Padano Production.</title>
        <authorList>
            <person name="Soggiu A."/>
            <person name="Piras C."/>
            <person name="Gaiarsa S."/>
            <person name="Sassera D."/>
            <person name="Roncada P."/>
            <person name="Bendixen E."/>
            <person name="Brasca M."/>
            <person name="Bonizzi L."/>
        </authorList>
    </citation>
    <scope>NUCLEOTIDE SEQUENCE [LARGE SCALE GENOMIC DNA]</scope>
    <source>
        <strain evidence="8 9">DIVETGP</strain>
    </source>
</reference>
<dbReference type="EMBL" id="CBXI010000044">
    <property type="protein sequence ID" value="CDL92626.1"/>
    <property type="molecule type" value="Genomic_DNA"/>
</dbReference>
<keyword evidence="4" id="KW-0479">Metal-binding</keyword>
<dbReference type="InterPro" id="IPR017896">
    <property type="entry name" value="4Fe4S_Fe-S-bd"/>
</dbReference>
<proteinExistence type="predicted"/>
<keyword evidence="9" id="KW-1185">Reference proteome</keyword>
<dbReference type="Pfam" id="PF04015">
    <property type="entry name" value="DUF362"/>
    <property type="match status" value="1"/>
</dbReference>
<evidence type="ECO:0000256" key="2">
    <source>
        <dbReference type="ARBA" id="ARBA00013529"/>
    </source>
</evidence>
<protein>
    <recommendedName>
        <fullName evidence="2">Ferredoxin</fullName>
    </recommendedName>
</protein>
<keyword evidence="6" id="KW-0411">Iron-sulfur</keyword>
<evidence type="ECO:0000256" key="4">
    <source>
        <dbReference type="ARBA" id="ARBA00022723"/>
    </source>
</evidence>
<dbReference type="PROSITE" id="PS51379">
    <property type="entry name" value="4FE4S_FER_2"/>
    <property type="match status" value="2"/>
</dbReference>
<feature type="domain" description="4Fe-4S ferredoxin-type" evidence="7">
    <location>
        <begin position="182"/>
        <end position="209"/>
    </location>
</feature>